<feature type="compositionally biased region" description="Basic and acidic residues" evidence="1">
    <location>
        <begin position="9"/>
        <end position="20"/>
    </location>
</feature>
<accession>A0A084QZ93</accession>
<proteinExistence type="predicted"/>
<dbReference type="InParanoid" id="A0A084QZ93"/>
<evidence type="ECO:0000313" key="3">
    <source>
        <dbReference type="Proteomes" id="UP000028524"/>
    </source>
</evidence>
<dbReference type="OrthoDB" id="5428673at2759"/>
<dbReference type="EMBL" id="KL659582">
    <property type="protein sequence ID" value="KFA69278.1"/>
    <property type="molecule type" value="Genomic_DNA"/>
</dbReference>
<dbReference type="Proteomes" id="UP000028524">
    <property type="component" value="Unassembled WGS sequence"/>
</dbReference>
<feature type="region of interest" description="Disordered" evidence="1">
    <location>
        <begin position="1"/>
        <end position="22"/>
    </location>
</feature>
<reference evidence="2 3" key="1">
    <citation type="journal article" date="2014" name="BMC Genomics">
        <title>Comparative genome sequencing reveals chemotype-specific gene clusters in the toxigenic black mold Stachybotrys.</title>
        <authorList>
            <person name="Semeiks J."/>
            <person name="Borek D."/>
            <person name="Otwinowski Z."/>
            <person name="Grishin N.V."/>
        </authorList>
    </citation>
    <scope>NUCLEOTIDE SEQUENCE [LARGE SCALE GENOMIC DNA]</scope>
    <source>
        <strain evidence="2 3">IBT 40285</strain>
    </source>
</reference>
<name>A0A084QZ93_STAC4</name>
<evidence type="ECO:0000256" key="1">
    <source>
        <dbReference type="SAM" id="MobiDB-lite"/>
    </source>
</evidence>
<organism evidence="2 3">
    <name type="scientific">Stachybotrys chlorohalonatus (strain IBT 40285)</name>
    <dbReference type="NCBI Taxonomy" id="1283841"/>
    <lineage>
        <taxon>Eukaryota</taxon>
        <taxon>Fungi</taxon>
        <taxon>Dikarya</taxon>
        <taxon>Ascomycota</taxon>
        <taxon>Pezizomycotina</taxon>
        <taxon>Sordariomycetes</taxon>
        <taxon>Hypocreomycetidae</taxon>
        <taxon>Hypocreales</taxon>
        <taxon>Stachybotryaceae</taxon>
        <taxon>Stachybotrys</taxon>
    </lineage>
</organism>
<protein>
    <submittedName>
        <fullName evidence="2">Uncharacterized protein</fullName>
    </submittedName>
</protein>
<sequence>MTPATPTKLSHDNFRPEMDPTNRIGTHFEPLDVPNRDLVILPLPSNPFELFQRFLPPQLVQKWVDYTNSLLNQPRDHQGQ</sequence>
<evidence type="ECO:0000313" key="2">
    <source>
        <dbReference type="EMBL" id="KFA69278.1"/>
    </source>
</evidence>
<dbReference type="AlphaFoldDB" id="A0A084QZ93"/>
<gene>
    <name evidence="2" type="ORF">S40285_09430</name>
</gene>
<dbReference type="HOGENOM" id="CLU_2591350_0_0_1"/>
<keyword evidence="3" id="KW-1185">Reference proteome</keyword>